<accession>X0VP81</accession>
<dbReference type="GO" id="GO:0009143">
    <property type="term" value="P:nucleoside triphosphate catabolic process"/>
    <property type="evidence" value="ECO:0007669"/>
    <property type="project" value="InterPro"/>
</dbReference>
<dbReference type="EMBL" id="BARS01021332">
    <property type="protein sequence ID" value="GAG02376.1"/>
    <property type="molecule type" value="Genomic_DNA"/>
</dbReference>
<gene>
    <name evidence="1" type="ORF">S01H1_34274</name>
</gene>
<evidence type="ECO:0000313" key="1">
    <source>
        <dbReference type="EMBL" id="GAG02376.1"/>
    </source>
</evidence>
<dbReference type="Gene3D" id="3.90.950.10">
    <property type="match status" value="1"/>
</dbReference>
<proteinExistence type="predicted"/>
<dbReference type="SUPFAM" id="SSF52972">
    <property type="entry name" value="ITPase-like"/>
    <property type="match status" value="1"/>
</dbReference>
<organism evidence="1">
    <name type="scientific">marine sediment metagenome</name>
    <dbReference type="NCBI Taxonomy" id="412755"/>
    <lineage>
        <taxon>unclassified sequences</taxon>
        <taxon>metagenomes</taxon>
        <taxon>ecological metagenomes</taxon>
    </lineage>
</organism>
<feature type="non-terminal residue" evidence="1">
    <location>
        <position position="73"/>
    </location>
</feature>
<sequence>MVELLIASRNRGKVTEIREIFSLKNVDLLDLHELGFEGEIEESGDTFEENALIKARAAFHRYSRPVIADDSGL</sequence>
<dbReference type="AlphaFoldDB" id="X0VP81"/>
<evidence type="ECO:0008006" key="2">
    <source>
        <dbReference type="Google" id="ProtNLM"/>
    </source>
</evidence>
<name>X0VP81_9ZZZZ</name>
<reference evidence="1" key="1">
    <citation type="journal article" date="2014" name="Front. Microbiol.">
        <title>High frequency of phylogenetically diverse reductive dehalogenase-homologous genes in deep subseafloor sedimentary metagenomes.</title>
        <authorList>
            <person name="Kawai M."/>
            <person name="Futagami T."/>
            <person name="Toyoda A."/>
            <person name="Takaki Y."/>
            <person name="Nishi S."/>
            <person name="Hori S."/>
            <person name="Arai W."/>
            <person name="Tsubouchi T."/>
            <person name="Morono Y."/>
            <person name="Uchiyama I."/>
            <person name="Ito T."/>
            <person name="Fujiyama A."/>
            <person name="Inagaki F."/>
            <person name="Takami H."/>
        </authorList>
    </citation>
    <scope>NUCLEOTIDE SEQUENCE</scope>
    <source>
        <strain evidence="1">Expedition CK06-06</strain>
    </source>
</reference>
<protein>
    <recommendedName>
        <fullName evidence="2">Non-canonical purine NTP pyrophosphatase</fullName>
    </recommendedName>
</protein>
<dbReference type="InterPro" id="IPR002637">
    <property type="entry name" value="RdgB/HAM1"/>
</dbReference>
<dbReference type="Pfam" id="PF01725">
    <property type="entry name" value="Ham1p_like"/>
    <property type="match status" value="1"/>
</dbReference>
<comment type="caution">
    <text evidence="1">The sequence shown here is derived from an EMBL/GenBank/DDBJ whole genome shotgun (WGS) entry which is preliminary data.</text>
</comment>
<dbReference type="GO" id="GO:0047429">
    <property type="term" value="F:nucleoside triphosphate diphosphatase activity"/>
    <property type="evidence" value="ECO:0007669"/>
    <property type="project" value="InterPro"/>
</dbReference>
<dbReference type="InterPro" id="IPR029001">
    <property type="entry name" value="ITPase-like_fam"/>
</dbReference>